<keyword evidence="1" id="KW-1133">Transmembrane helix</keyword>
<evidence type="ECO:0000313" key="2">
    <source>
        <dbReference type="EMBL" id="AND40505.1"/>
    </source>
</evidence>
<dbReference type="AlphaFoldDB" id="A0A161IYB7"/>
<evidence type="ECO:0000313" key="3">
    <source>
        <dbReference type="Proteomes" id="UP000077856"/>
    </source>
</evidence>
<dbReference type="EMBL" id="CP015506">
    <property type="protein sequence ID" value="AND40505.1"/>
    <property type="molecule type" value="Genomic_DNA"/>
</dbReference>
<sequence>MPGIASRLLPGKLAKAMIKIFKQTIIVIFLYEGISLQLAFIYFMLICCCFWRIDVLVNNPGKPYESIHKGEIVNK</sequence>
<name>A0A161IYB7_9BACI</name>
<accession>A0A161IYB7</accession>
<gene>
    <name evidence="2" type="ORF">A361_15560</name>
</gene>
<dbReference type="Proteomes" id="UP000077856">
    <property type="component" value="Chromosome"/>
</dbReference>
<feature type="transmembrane region" description="Helical" evidence="1">
    <location>
        <begin position="25"/>
        <end position="53"/>
    </location>
</feature>
<evidence type="ECO:0000256" key="1">
    <source>
        <dbReference type="SAM" id="Phobius"/>
    </source>
</evidence>
<keyword evidence="1" id="KW-0812">Transmembrane</keyword>
<organism evidence="2 3">
    <name type="scientific">Cytobacillus oceanisediminis 2691</name>
    <dbReference type="NCBI Taxonomy" id="1196031"/>
    <lineage>
        <taxon>Bacteria</taxon>
        <taxon>Bacillati</taxon>
        <taxon>Bacillota</taxon>
        <taxon>Bacilli</taxon>
        <taxon>Bacillales</taxon>
        <taxon>Bacillaceae</taxon>
        <taxon>Cytobacillus</taxon>
    </lineage>
</organism>
<protein>
    <submittedName>
        <fullName evidence="2">Uncharacterized protein</fullName>
    </submittedName>
</protein>
<reference evidence="2 3" key="1">
    <citation type="submission" date="2016-04" db="EMBL/GenBank/DDBJ databases">
        <title>Complete genome sequence of Bacillus oceanisediminis strain 2691.</title>
        <authorList>
            <person name="Jeong H."/>
            <person name="Kim H.J."/>
            <person name="Lee D.-W."/>
        </authorList>
    </citation>
    <scope>NUCLEOTIDE SEQUENCE [LARGE SCALE GENOMIC DNA]</scope>
    <source>
        <strain evidence="2 3">2691</strain>
    </source>
</reference>
<proteinExistence type="predicted"/>
<dbReference type="KEGG" id="bon:A361_15560"/>
<keyword evidence="1" id="KW-0472">Membrane</keyword>